<evidence type="ECO:0000313" key="5">
    <source>
        <dbReference type="Proteomes" id="UP000251197"/>
    </source>
</evidence>
<proteinExistence type="predicted"/>
<name>A0A291DX66_9ENTR</name>
<evidence type="ECO:0000313" key="3">
    <source>
        <dbReference type="EMBL" id="SQC92533.1"/>
    </source>
</evidence>
<dbReference type="AlphaFoldDB" id="A0A291DX66"/>
<evidence type="ECO:0000313" key="2">
    <source>
        <dbReference type="EMBL" id="ATF92826.1"/>
    </source>
</evidence>
<dbReference type="EMBL" id="UAVU01000009">
    <property type="protein sequence ID" value="SQC92533.1"/>
    <property type="molecule type" value="Genomic_DNA"/>
</dbReference>
<dbReference type="Proteomes" id="UP000251197">
    <property type="component" value="Unassembled WGS sequence"/>
</dbReference>
<reference evidence="1 4" key="1">
    <citation type="submission" date="2017-09" db="EMBL/GenBank/DDBJ databases">
        <title>FDA dAtabase for Regulatory Grade micrObial Sequences (FDA-ARGOS): Supporting development and validation of Infectious Disease Dx tests.</title>
        <authorList>
            <person name="Minogue T."/>
            <person name="Wolcott M."/>
            <person name="Wasieloski L."/>
            <person name="Aguilar W."/>
            <person name="Moore D."/>
            <person name="Tallon L."/>
            <person name="Sadzewicz L."/>
            <person name="Ott S."/>
            <person name="Zhao X."/>
            <person name="Nagaraj S."/>
            <person name="Vavikolanu K."/>
            <person name="Aluvathingal J."/>
            <person name="Nadendla S."/>
            <person name="Sichtig H."/>
        </authorList>
    </citation>
    <scope>NUCLEOTIDE SEQUENCE [LARGE SCALE GENOMIC DNA]</scope>
    <source>
        <strain evidence="1 4">FDAARGOS_392</strain>
    </source>
</reference>
<dbReference type="Pfam" id="PF06074">
    <property type="entry name" value="Portal_Mu"/>
    <property type="match status" value="1"/>
</dbReference>
<dbReference type="InterPro" id="IPR009279">
    <property type="entry name" value="Portal_Mu"/>
</dbReference>
<dbReference type="Proteomes" id="UP000217979">
    <property type="component" value="Chromosome"/>
</dbReference>
<dbReference type="EMBL" id="CP023525">
    <property type="protein sequence ID" value="ATF92826.1"/>
    <property type="molecule type" value="Genomic_DNA"/>
</dbReference>
<dbReference type="EMBL" id="CP023525">
    <property type="protein sequence ID" value="ATF92405.1"/>
    <property type="molecule type" value="Genomic_DNA"/>
</dbReference>
<reference evidence="3 5" key="2">
    <citation type="submission" date="2018-06" db="EMBL/GenBank/DDBJ databases">
        <authorList>
            <consortium name="Pathogen Informatics"/>
            <person name="Doyle S."/>
        </authorList>
    </citation>
    <scope>NUCLEOTIDE SEQUENCE [LARGE SCALE GENOMIC DNA]</scope>
    <source>
        <strain evidence="3 5">NCTC12120</strain>
    </source>
</reference>
<evidence type="ECO:0000313" key="4">
    <source>
        <dbReference type="Proteomes" id="UP000217979"/>
    </source>
</evidence>
<dbReference type="RefSeq" id="WP_096753996.1">
    <property type="nucleotide sequence ID" value="NZ_CP023525.1"/>
</dbReference>
<organism evidence="1 4">
    <name type="scientific">Cedecea neteri</name>
    <dbReference type="NCBI Taxonomy" id="158822"/>
    <lineage>
        <taxon>Bacteria</taxon>
        <taxon>Pseudomonadati</taxon>
        <taxon>Pseudomonadota</taxon>
        <taxon>Gammaproteobacteria</taxon>
        <taxon>Enterobacterales</taxon>
        <taxon>Enterobacteriaceae</taxon>
        <taxon>Cedecea</taxon>
    </lineage>
</organism>
<sequence>MDIKSLFKRLVGRGEDTAEPVQSGDYPMLYLDHQGHPSTGLDVQKVYLCLKAAEDGDLVLQSDLFTDMEERDGHLFAELSKRKRALLTLPFAVKPPKDATEAEITLAAEAEGWIRNLPGFSEMLIDMLDAIGHGFACVEIEWGQRGGLWMPVAFHKRPARAFTVAMYNHDDIRLNTGTNADGEPLWETGWIVHRHRAKSGPVAQSGLFRVLVWPYLFKNLSARDWAQFLNLYGLPFRIGKYDSSMDEKARSRLLQGIRMMARNGGGIIPKEAEIELKVPAPGQSAPFFAMVDWCEKVQSKAILGGTLTSQADGKTSTHALGNVHNEVRHDLLAGDARMVAETLTAQLLRPLLVLNGRYDAARMPRLEFDTREPVDLEMLMKVVSGAQAIGMGIGQQWFSERSGIPIPGEGQVVLKPVSVQSPAGEATLSAAMQLRLAALSVPQASADAVQQQLDAAPLALAAQANQAAEAMLRPLLEKIRAASSPDAVYALLAEAYPDLQDGSLQELVGQAVFVADVMGQSHAGD</sequence>
<gene>
    <name evidence="1" type="ORF">CO704_10065</name>
    <name evidence="2" type="ORF">CO704_12340</name>
    <name evidence="3" type="ORF">NCTC12120_05730</name>
</gene>
<evidence type="ECO:0000313" key="1">
    <source>
        <dbReference type="EMBL" id="ATF92405.1"/>
    </source>
</evidence>
<protein>
    <submittedName>
        <fullName evidence="3">Mu-like prophage protein gp29</fullName>
    </submittedName>
</protein>
<accession>A0A291DX66</accession>